<keyword evidence="3" id="KW-1185">Reference proteome</keyword>
<comment type="caution">
    <text evidence="2">The sequence shown here is derived from an EMBL/GenBank/DDBJ whole genome shotgun (WGS) entry which is preliminary data.</text>
</comment>
<accession>A0AAW0ABE7</accession>
<sequence length="308" mass="31353">MSQNVSAYKSRPKCLTNLTYRVPTSLTSLTTHTRYLIMNSYTALVVIALLGLVDASPLPASMISVGNAVVPSAAPALSLEAAAAAPSMHRGHGPAAPPRASCTLDVCLGSSTAVDAILSTPTAAISSTASAILSSAAGAPSAVVFAAAGRIATDATSRAASIAAAVPSRVSSADLAVASDPTSVNPSEMAANAVEASISELATLLHSLPRANANAPVATAIVTTQHLAALVDHAVTTLKTLDLYKLEETEIDMVNSVLRRLQDDLNVASIPSDAVPYLQLMTPALMNYSNMKGSDSCAAEMARTIASL</sequence>
<evidence type="ECO:0000313" key="3">
    <source>
        <dbReference type="Proteomes" id="UP001362999"/>
    </source>
</evidence>
<keyword evidence="1" id="KW-0812">Transmembrane</keyword>
<keyword evidence="1" id="KW-1133">Transmembrane helix</keyword>
<organism evidence="2 3">
    <name type="scientific">Favolaschia claudopus</name>
    <dbReference type="NCBI Taxonomy" id="2862362"/>
    <lineage>
        <taxon>Eukaryota</taxon>
        <taxon>Fungi</taxon>
        <taxon>Dikarya</taxon>
        <taxon>Basidiomycota</taxon>
        <taxon>Agaricomycotina</taxon>
        <taxon>Agaricomycetes</taxon>
        <taxon>Agaricomycetidae</taxon>
        <taxon>Agaricales</taxon>
        <taxon>Marasmiineae</taxon>
        <taxon>Mycenaceae</taxon>
        <taxon>Favolaschia</taxon>
    </lineage>
</organism>
<protein>
    <submittedName>
        <fullName evidence="2">Uncharacterized protein</fullName>
    </submittedName>
</protein>
<dbReference type="AlphaFoldDB" id="A0AAW0ABE7"/>
<evidence type="ECO:0000313" key="2">
    <source>
        <dbReference type="EMBL" id="KAK7006207.1"/>
    </source>
</evidence>
<keyword evidence="1" id="KW-0472">Membrane</keyword>
<dbReference type="Proteomes" id="UP001362999">
    <property type="component" value="Unassembled WGS sequence"/>
</dbReference>
<reference evidence="2 3" key="1">
    <citation type="journal article" date="2024" name="J Genomics">
        <title>Draft genome sequencing and assembly of Favolaschia claudopus CIRM-BRFM 2984 isolated from oak limbs.</title>
        <authorList>
            <person name="Navarro D."/>
            <person name="Drula E."/>
            <person name="Chaduli D."/>
            <person name="Cazenave R."/>
            <person name="Ahrendt S."/>
            <person name="Wang J."/>
            <person name="Lipzen A."/>
            <person name="Daum C."/>
            <person name="Barry K."/>
            <person name="Grigoriev I.V."/>
            <person name="Favel A."/>
            <person name="Rosso M.N."/>
            <person name="Martin F."/>
        </authorList>
    </citation>
    <scope>NUCLEOTIDE SEQUENCE [LARGE SCALE GENOMIC DNA]</scope>
    <source>
        <strain evidence="2 3">CIRM-BRFM 2984</strain>
    </source>
</reference>
<dbReference type="EMBL" id="JAWWNJ010000076">
    <property type="protein sequence ID" value="KAK7006207.1"/>
    <property type="molecule type" value="Genomic_DNA"/>
</dbReference>
<gene>
    <name evidence="2" type="ORF">R3P38DRAFT_3214260</name>
</gene>
<evidence type="ECO:0000256" key="1">
    <source>
        <dbReference type="SAM" id="Phobius"/>
    </source>
</evidence>
<feature type="transmembrane region" description="Helical" evidence="1">
    <location>
        <begin position="35"/>
        <end position="53"/>
    </location>
</feature>
<proteinExistence type="predicted"/>
<name>A0AAW0ABE7_9AGAR</name>